<keyword evidence="3 4" id="KW-0443">Lipid metabolism</keyword>
<reference evidence="7 8" key="1">
    <citation type="submission" date="2015-07" db="EMBL/GenBank/DDBJ databases">
        <title>The genome of Habropoda laboriosa.</title>
        <authorList>
            <person name="Pan H."/>
            <person name="Kapheim K."/>
        </authorList>
    </citation>
    <scope>NUCLEOTIDE SEQUENCE [LARGE SCALE GENOMIC DNA]</scope>
    <source>
        <strain evidence="7">0110345459</strain>
    </source>
</reference>
<organism evidence="7 8">
    <name type="scientific">Habropoda laboriosa</name>
    <dbReference type="NCBI Taxonomy" id="597456"/>
    <lineage>
        <taxon>Eukaryota</taxon>
        <taxon>Metazoa</taxon>
        <taxon>Ecdysozoa</taxon>
        <taxon>Arthropoda</taxon>
        <taxon>Hexapoda</taxon>
        <taxon>Insecta</taxon>
        <taxon>Pterygota</taxon>
        <taxon>Neoptera</taxon>
        <taxon>Endopterygota</taxon>
        <taxon>Hymenoptera</taxon>
        <taxon>Apocrita</taxon>
        <taxon>Aculeata</taxon>
        <taxon>Apoidea</taxon>
        <taxon>Anthophila</taxon>
        <taxon>Apidae</taxon>
        <taxon>Habropoda</taxon>
    </lineage>
</organism>
<gene>
    <name evidence="7" type="ORF">WH47_09125</name>
</gene>
<evidence type="ECO:0000256" key="1">
    <source>
        <dbReference type="ARBA" id="ARBA00005928"/>
    </source>
</evidence>
<keyword evidence="4" id="KW-1133">Transmembrane helix</keyword>
<keyword evidence="8" id="KW-1185">Reference proteome</keyword>
<dbReference type="Pfam" id="PF03015">
    <property type="entry name" value="Sterile"/>
    <property type="match status" value="1"/>
</dbReference>
<proteinExistence type="inferred from homology"/>
<evidence type="ECO:0000313" key="8">
    <source>
        <dbReference type="Proteomes" id="UP000053825"/>
    </source>
</evidence>
<dbReference type="InterPro" id="IPR036291">
    <property type="entry name" value="NAD(P)-bd_dom_sf"/>
</dbReference>
<keyword evidence="4" id="KW-0521">NADP</keyword>
<dbReference type="GO" id="GO:0005777">
    <property type="term" value="C:peroxisome"/>
    <property type="evidence" value="ECO:0007669"/>
    <property type="project" value="TreeGrafter"/>
</dbReference>
<feature type="domain" description="Fatty acyl-CoA reductase C-terminal" evidence="5">
    <location>
        <begin position="281"/>
        <end position="371"/>
    </location>
</feature>
<comment type="catalytic activity">
    <reaction evidence="4">
        <text>a long-chain fatty acyl-CoA + 2 NADPH + 2 H(+) = a long-chain primary fatty alcohol + 2 NADP(+) + CoA</text>
        <dbReference type="Rhea" id="RHEA:52716"/>
        <dbReference type="ChEBI" id="CHEBI:15378"/>
        <dbReference type="ChEBI" id="CHEBI:57287"/>
        <dbReference type="ChEBI" id="CHEBI:57783"/>
        <dbReference type="ChEBI" id="CHEBI:58349"/>
        <dbReference type="ChEBI" id="CHEBI:77396"/>
        <dbReference type="ChEBI" id="CHEBI:83139"/>
        <dbReference type="EC" id="1.2.1.84"/>
    </reaction>
</comment>
<name>A0A0L7QN08_9HYME</name>
<dbReference type="SUPFAM" id="SSF51735">
    <property type="entry name" value="NAD(P)-binding Rossmann-fold domains"/>
    <property type="match status" value="1"/>
</dbReference>
<dbReference type="GO" id="GO:0035336">
    <property type="term" value="P:long-chain fatty-acyl-CoA metabolic process"/>
    <property type="evidence" value="ECO:0007669"/>
    <property type="project" value="TreeGrafter"/>
</dbReference>
<dbReference type="AlphaFoldDB" id="A0A0L7QN08"/>
<dbReference type="EC" id="1.2.1.84" evidence="4"/>
<keyword evidence="4" id="KW-0560">Oxidoreductase</keyword>
<dbReference type="PANTHER" id="PTHR11011:SF45">
    <property type="entry name" value="FATTY ACYL-COA REDUCTASE CG8306-RELATED"/>
    <property type="match status" value="1"/>
</dbReference>
<feature type="transmembrane region" description="Helical" evidence="4">
    <location>
        <begin position="382"/>
        <end position="400"/>
    </location>
</feature>
<dbReference type="Gene3D" id="3.40.50.720">
    <property type="entry name" value="NAD(P)-binding Rossmann-like Domain"/>
    <property type="match status" value="1"/>
</dbReference>
<evidence type="ECO:0000259" key="6">
    <source>
        <dbReference type="Pfam" id="PF07993"/>
    </source>
</evidence>
<evidence type="ECO:0000313" key="7">
    <source>
        <dbReference type="EMBL" id="KOC59944.1"/>
    </source>
</evidence>
<dbReference type="EMBL" id="KQ414868">
    <property type="protein sequence ID" value="KOC59944.1"/>
    <property type="molecule type" value="Genomic_DNA"/>
</dbReference>
<keyword evidence="4" id="KW-0472">Membrane</keyword>
<feature type="transmembrane region" description="Helical" evidence="4">
    <location>
        <begin position="274"/>
        <end position="297"/>
    </location>
</feature>
<dbReference type="Proteomes" id="UP000053825">
    <property type="component" value="Unassembled WGS sequence"/>
</dbReference>
<dbReference type="PANTHER" id="PTHR11011">
    <property type="entry name" value="MALE STERILITY PROTEIN 2-RELATED"/>
    <property type="match status" value="1"/>
</dbReference>
<dbReference type="GO" id="GO:0102965">
    <property type="term" value="F:alcohol-forming long-chain fatty acyl-CoA reductase activity"/>
    <property type="evidence" value="ECO:0007669"/>
    <property type="project" value="UniProtKB-EC"/>
</dbReference>
<comment type="similarity">
    <text evidence="1 4">Belongs to the fatty acyl-CoA reductase family.</text>
</comment>
<dbReference type="InterPro" id="IPR033640">
    <property type="entry name" value="FAR_C"/>
</dbReference>
<dbReference type="InterPro" id="IPR026055">
    <property type="entry name" value="FAR"/>
</dbReference>
<dbReference type="GO" id="GO:0080019">
    <property type="term" value="F:alcohol-forming very long-chain fatty acyl-CoA reductase activity"/>
    <property type="evidence" value="ECO:0007669"/>
    <property type="project" value="InterPro"/>
</dbReference>
<dbReference type="Pfam" id="PF07993">
    <property type="entry name" value="NAD_binding_4"/>
    <property type="match status" value="1"/>
</dbReference>
<dbReference type="STRING" id="597456.A0A0L7QN08"/>
<dbReference type="InterPro" id="IPR013120">
    <property type="entry name" value="FAR_NAD-bd"/>
</dbReference>
<feature type="domain" description="Thioester reductase (TE)" evidence="6">
    <location>
        <begin position="14"/>
        <end position="111"/>
    </location>
</feature>
<protein>
    <recommendedName>
        <fullName evidence="4">Fatty acyl-CoA reductase</fullName>
        <ecNumber evidence="4">1.2.1.84</ecNumber>
    </recommendedName>
</protein>
<evidence type="ECO:0000256" key="3">
    <source>
        <dbReference type="ARBA" id="ARBA00023098"/>
    </source>
</evidence>
<accession>A0A0L7QN08</accession>
<sequence length="412" mass="45773">MALRDWYADRELLLTGVTSDVGRALLEKILRSFPNVKVYVIVRPRHGFNKDNRIKNIFLSPRFERLRHEVPDAISRVKVLQGNVLYDGLGTAKADRERLGKVSVVLHAAGPSDGVLRFCQELPRLQAVVVVSSIFRHASDGEISESAMEKEVVLEGPVALVRVPLVGSAVREPMPGFVDVFKGPTALMVGAGLARGNSEFQAEIIPIDLAVNTLIAVAWERATAKNVEGPVVYNAAPIGCTWSDLIKKGRRSNRKFTYPTFGLRGMTSMAAVHWILVLLFECLPSALCDTILGLLGAKKRLLEEQQRVRNALRSLESISSRPWSAERNRVYLVQQRLTPEDQDAFPVATEIDVESYVLCTAAAAKKYCVDESNISLVKIFRLLFFFLIAAALFLAFVSPFRGHHVLEKHSEL</sequence>
<keyword evidence="2 4" id="KW-0444">Lipid biosynthesis</keyword>
<comment type="function">
    <text evidence="4">Catalyzes the reduction of fatty acyl-CoA to fatty alcohols.</text>
</comment>
<evidence type="ECO:0000259" key="5">
    <source>
        <dbReference type="Pfam" id="PF03015"/>
    </source>
</evidence>
<evidence type="ECO:0000256" key="2">
    <source>
        <dbReference type="ARBA" id="ARBA00022516"/>
    </source>
</evidence>
<keyword evidence="4" id="KW-0812">Transmembrane</keyword>
<evidence type="ECO:0000256" key="4">
    <source>
        <dbReference type="RuleBase" id="RU363097"/>
    </source>
</evidence>
<dbReference type="OrthoDB" id="429813at2759"/>